<dbReference type="SUPFAM" id="SSF49842">
    <property type="entry name" value="TNF-like"/>
    <property type="match status" value="1"/>
</dbReference>
<evidence type="ECO:0000256" key="2">
    <source>
        <dbReference type="ARBA" id="ARBA00008670"/>
    </source>
</evidence>
<comment type="similarity">
    <text evidence="2">Belongs to the tumor necrosis factor family.</text>
</comment>
<dbReference type="PANTHER" id="PTHR15151">
    <property type="entry name" value="PROTEIN EIGER"/>
    <property type="match status" value="1"/>
</dbReference>
<dbReference type="PROSITE" id="PS50049">
    <property type="entry name" value="THD_2"/>
    <property type="match status" value="1"/>
</dbReference>
<dbReference type="EMBL" id="CAXLJM020000045">
    <property type="protein sequence ID" value="CAL8110511.1"/>
    <property type="molecule type" value="Genomic_DNA"/>
</dbReference>
<proteinExistence type="inferred from homology"/>
<organism evidence="10 11">
    <name type="scientific">Orchesella dallaii</name>
    <dbReference type="NCBI Taxonomy" id="48710"/>
    <lineage>
        <taxon>Eukaryota</taxon>
        <taxon>Metazoa</taxon>
        <taxon>Ecdysozoa</taxon>
        <taxon>Arthropoda</taxon>
        <taxon>Hexapoda</taxon>
        <taxon>Collembola</taxon>
        <taxon>Entomobryomorpha</taxon>
        <taxon>Entomobryoidea</taxon>
        <taxon>Orchesellidae</taxon>
        <taxon>Orchesellinae</taxon>
        <taxon>Orchesella</taxon>
    </lineage>
</organism>
<keyword evidence="11" id="KW-1185">Reference proteome</keyword>
<feature type="compositionally biased region" description="Basic residues" evidence="7">
    <location>
        <begin position="127"/>
        <end position="143"/>
    </location>
</feature>
<dbReference type="InterPro" id="IPR051748">
    <property type="entry name" value="TNF_Ligand_Superfamily"/>
</dbReference>
<sequence>MKSEITEILLPAGSKVYKSENLTTTFLKAFLLCGLIFATSLVVYRYETKFQDMEIKLADLEDQINELQHQHKNTPMVEDEKDAHRSKRETPEYPWVIRSPSGDPVLNLQPKRGDDEPFSTEEGLLSGRKRRREGRRQSSRRRQNTGDNSIIRNHDDETFYTTDVQGRRFYPSGLKEIRDRLPPLSSENVYTDTRHAPDLRTRSLPPLRRVGQGSDQVSARVVTFEEPKKPESVVAHFVADVSNFTAEDNPRLRNSDGIFQIWRPQEWITKQAVTYDKSTGSVTIHKKGIYYLYAQIHYHDENVEGYVVEINEKPLLQCTSKSEFNSCFTAGLTLLNENDKVVIKNIGENIFSIFKPEKSFFGLMKVADA</sequence>
<evidence type="ECO:0000256" key="7">
    <source>
        <dbReference type="SAM" id="MobiDB-lite"/>
    </source>
</evidence>
<feature type="domain" description="THD" evidence="9">
    <location>
        <begin position="233"/>
        <end position="366"/>
    </location>
</feature>
<evidence type="ECO:0000256" key="5">
    <source>
        <dbReference type="ARBA" id="ARBA00023157"/>
    </source>
</evidence>
<gene>
    <name evidence="10" type="ORF">ODALV1_LOCUS14314</name>
</gene>
<keyword evidence="8" id="KW-0812">Transmembrane</keyword>
<name>A0ABP1QSK9_9HEXA</name>
<evidence type="ECO:0000313" key="10">
    <source>
        <dbReference type="EMBL" id="CAL8110511.1"/>
    </source>
</evidence>
<keyword evidence="8" id="KW-0472">Membrane</keyword>
<evidence type="ECO:0000256" key="1">
    <source>
        <dbReference type="ARBA" id="ARBA00004613"/>
    </source>
</evidence>
<accession>A0ABP1QSK9</accession>
<dbReference type="PROSITE" id="PS00251">
    <property type="entry name" value="THD_1"/>
    <property type="match status" value="1"/>
</dbReference>
<keyword evidence="4" id="KW-0964">Secreted</keyword>
<dbReference type="InterPro" id="IPR008983">
    <property type="entry name" value="Tumour_necrosis_fac-like_dom"/>
</dbReference>
<dbReference type="InterPro" id="IPR021184">
    <property type="entry name" value="TNF_CS"/>
</dbReference>
<comment type="caution">
    <text evidence="10">The sequence shown here is derived from an EMBL/GenBank/DDBJ whole genome shotgun (WGS) entry which is preliminary data.</text>
</comment>
<dbReference type="Pfam" id="PF00229">
    <property type="entry name" value="TNF"/>
    <property type="match status" value="1"/>
</dbReference>
<reference evidence="10 11" key="1">
    <citation type="submission" date="2024-08" db="EMBL/GenBank/DDBJ databases">
        <authorList>
            <person name="Cucini C."/>
            <person name="Frati F."/>
        </authorList>
    </citation>
    <scope>NUCLEOTIDE SEQUENCE [LARGE SCALE GENOMIC DNA]</scope>
</reference>
<feature type="region of interest" description="Disordered" evidence="7">
    <location>
        <begin position="69"/>
        <end position="156"/>
    </location>
</feature>
<dbReference type="Proteomes" id="UP001642540">
    <property type="component" value="Unassembled WGS sequence"/>
</dbReference>
<dbReference type="InterPro" id="IPR006052">
    <property type="entry name" value="TNF_dom"/>
</dbReference>
<evidence type="ECO:0000259" key="9">
    <source>
        <dbReference type="PROSITE" id="PS50049"/>
    </source>
</evidence>
<keyword evidence="8" id="KW-1133">Transmembrane helix</keyword>
<evidence type="ECO:0000256" key="8">
    <source>
        <dbReference type="SAM" id="Phobius"/>
    </source>
</evidence>
<keyword evidence="6" id="KW-0325">Glycoprotein</keyword>
<protein>
    <recommendedName>
        <fullName evidence="9">THD domain-containing protein</fullName>
    </recommendedName>
</protein>
<evidence type="ECO:0000256" key="6">
    <source>
        <dbReference type="ARBA" id="ARBA00023180"/>
    </source>
</evidence>
<dbReference type="PANTHER" id="PTHR15151:SF24">
    <property type="entry name" value="A PROLIFERATION-INDUCING LIGAND-LIKE PROTEIN-RELATED"/>
    <property type="match status" value="1"/>
</dbReference>
<keyword evidence="3" id="KW-0202">Cytokine</keyword>
<evidence type="ECO:0000313" key="11">
    <source>
        <dbReference type="Proteomes" id="UP001642540"/>
    </source>
</evidence>
<evidence type="ECO:0000256" key="4">
    <source>
        <dbReference type="ARBA" id="ARBA00022525"/>
    </source>
</evidence>
<evidence type="ECO:0000256" key="3">
    <source>
        <dbReference type="ARBA" id="ARBA00022514"/>
    </source>
</evidence>
<keyword evidence="5" id="KW-1015">Disulfide bond</keyword>
<feature type="transmembrane region" description="Helical" evidence="8">
    <location>
        <begin position="26"/>
        <end position="46"/>
    </location>
</feature>
<comment type="subcellular location">
    <subcellularLocation>
        <location evidence="1">Secreted</location>
    </subcellularLocation>
</comment>
<dbReference type="Gene3D" id="2.60.120.40">
    <property type="match status" value="1"/>
</dbReference>